<dbReference type="GeneID" id="94583542"/>
<organism evidence="1 2">
    <name type="scientific">Yarrowia lipolytica</name>
    <name type="common">Candida lipolytica</name>
    <dbReference type="NCBI Taxonomy" id="4952"/>
    <lineage>
        <taxon>Eukaryota</taxon>
        <taxon>Fungi</taxon>
        <taxon>Dikarya</taxon>
        <taxon>Ascomycota</taxon>
        <taxon>Saccharomycotina</taxon>
        <taxon>Dipodascomycetes</taxon>
        <taxon>Dipodascales</taxon>
        <taxon>Dipodascales incertae sedis</taxon>
        <taxon>Yarrowia</taxon>
    </lineage>
</organism>
<dbReference type="EMBL" id="CP017557">
    <property type="protein sequence ID" value="AOW05104.1"/>
    <property type="molecule type" value="Genomic_DNA"/>
</dbReference>
<dbReference type="VEuPathDB" id="FungiDB:YALI1_E09643g"/>
<gene>
    <name evidence="1" type="ORF">YALI1_E09643g</name>
</gene>
<sequence length="177" mass="20606">MPNICLLSPSDHYWTQYNHFRFYRLQLNQLSKSLTKQPLYGLYTYKYSCYYKKWPSLSPFFPLLFPFSSPSLPLLFSFSSPSPHIHPNPLQTKSSPPPDTLTQTNVTLQGDTCRKAGCPETRIPASDWQCRAFFSHCRPRTKHPCCPNRGDPYVVRFGLVVKPKRAEGWAEALRWMR</sequence>
<name>A0A1D8NHJ8_YARLL</name>
<dbReference type="RefSeq" id="XP_068139032.1">
    <property type="nucleotide sequence ID" value="XM_068282931.1"/>
</dbReference>
<proteinExistence type="predicted"/>
<reference evidence="1 2" key="1">
    <citation type="journal article" date="2016" name="PLoS ONE">
        <title>Sequence Assembly of Yarrowia lipolytica Strain W29/CLIB89 Shows Transposable Element Diversity.</title>
        <authorList>
            <person name="Magnan C."/>
            <person name="Yu J."/>
            <person name="Chang I."/>
            <person name="Jahn E."/>
            <person name="Kanomata Y."/>
            <person name="Wu J."/>
            <person name="Zeller M."/>
            <person name="Oakes M."/>
            <person name="Baldi P."/>
            <person name="Sandmeyer S."/>
        </authorList>
    </citation>
    <scope>NUCLEOTIDE SEQUENCE [LARGE SCALE GENOMIC DNA]</scope>
    <source>
        <strain evidence="2">CLIB89(W29)</strain>
    </source>
</reference>
<accession>A0A1D8NHJ8</accession>
<evidence type="ECO:0000313" key="1">
    <source>
        <dbReference type="EMBL" id="AOW05104.1"/>
    </source>
</evidence>
<dbReference type="Proteomes" id="UP000182444">
    <property type="component" value="Chromosome 1E"/>
</dbReference>
<protein>
    <submittedName>
        <fullName evidence="1">Uncharacterized protein</fullName>
    </submittedName>
</protein>
<dbReference type="AlphaFoldDB" id="A0A1D8NHJ8"/>
<evidence type="ECO:0000313" key="2">
    <source>
        <dbReference type="Proteomes" id="UP000182444"/>
    </source>
</evidence>